<sequence>MKIKAICMVMLFSLLSCKENKTEDENPKKNTITAPVGQPESDTIPVDDNIPVEDPINDIKKEFSRINAAALTKKHYTYQCDELMAIDYYYEGDTVVKAVVDYGTVGDHYQKSEFYYKDGKLFFFYDFTEGGPACEGCQMKLEQRYYVKDDLVIKYIKNKKEEKCTTCNFSQRSIPYRALKAAKTLDFKTAFCS</sequence>
<feature type="region of interest" description="Disordered" evidence="1">
    <location>
        <begin position="22"/>
        <end position="48"/>
    </location>
</feature>
<keyword evidence="3" id="KW-1185">Reference proteome</keyword>
<dbReference type="KEGG" id="falb:HYN59_14030"/>
<protein>
    <recommendedName>
        <fullName evidence="4">Lipoprotein</fullName>
    </recommendedName>
</protein>
<gene>
    <name evidence="2" type="ORF">HYN59_14030</name>
</gene>
<evidence type="ECO:0000313" key="3">
    <source>
        <dbReference type="Proteomes" id="UP000244929"/>
    </source>
</evidence>
<evidence type="ECO:0000256" key="1">
    <source>
        <dbReference type="SAM" id="MobiDB-lite"/>
    </source>
</evidence>
<evidence type="ECO:0000313" key="2">
    <source>
        <dbReference type="EMBL" id="AWH86157.1"/>
    </source>
</evidence>
<accession>A0A2S1R0F2</accession>
<dbReference type="OrthoDB" id="853657at2"/>
<dbReference type="PROSITE" id="PS51257">
    <property type="entry name" value="PROKAR_LIPOPROTEIN"/>
    <property type="match status" value="1"/>
</dbReference>
<evidence type="ECO:0008006" key="4">
    <source>
        <dbReference type="Google" id="ProtNLM"/>
    </source>
</evidence>
<dbReference type="Proteomes" id="UP000244929">
    <property type="component" value="Chromosome"/>
</dbReference>
<dbReference type="EMBL" id="CP029186">
    <property type="protein sequence ID" value="AWH86157.1"/>
    <property type="molecule type" value="Genomic_DNA"/>
</dbReference>
<organism evidence="2 3">
    <name type="scientific">Flavobacterium album</name>
    <dbReference type="NCBI Taxonomy" id="2175091"/>
    <lineage>
        <taxon>Bacteria</taxon>
        <taxon>Pseudomonadati</taxon>
        <taxon>Bacteroidota</taxon>
        <taxon>Flavobacteriia</taxon>
        <taxon>Flavobacteriales</taxon>
        <taxon>Flavobacteriaceae</taxon>
        <taxon>Flavobacterium</taxon>
    </lineage>
</organism>
<dbReference type="RefSeq" id="WP_108778880.1">
    <property type="nucleotide sequence ID" value="NZ_CP029186.1"/>
</dbReference>
<reference evidence="2 3" key="1">
    <citation type="submission" date="2018-04" db="EMBL/GenBank/DDBJ databases">
        <title>Genome sequencing of Flavobacterium sp. HYN0059.</title>
        <authorList>
            <person name="Yi H."/>
            <person name="Baek C."/>
        </authorList>
    </citation>
    <scope>NUCLEOTIDE SEQUENCE [LARGE SCALE GENOMIC DNA]</scope>
    <source>
        <strain evidence="2 3">HYN0059</strain>
    </source>
</reference>
<dbReference type="AlphaFoldDB" id="A0A2S1R0F2"/>
<name>A0A2S1R0F2_9FLAO</name>
<proteinExistence type="predicted"/>